<reference evidence="4 5" key="1">
    <citation type="submission" date="2022-12" db="EMBL/GenBank/DDBJ databases">
        <title>Draft genome sequence of Paenibacillus sp. dW9.</title>
        <authorList>
            <person name="Choi E.-W."/>
            <person name="Kim D.-U."/>
        </authorList>
    </citation>
    <scope>NUCLEOTIDE SEQUENCE [LARGE SCALE GENOMIC DNA]</scope>
    <source>
        <strain evidence="5">dW9</strain>
    </source>
</reference>
<evidence type="ECO:0000256" key="2">
    <source>
        <dbReference type="ARBA" id="ARBA00022729"/>
    </source>
</evidence>
<sequence>MNWTPAVWIRMFLSAALSLLLLLPAVTAGAREPKVFFPVLNYHSIAVDPGNRATIAPEKFAEQMHYLSHQGYTTLTLAQFTDMLEHRAEVPAKPVLLTFDDGYADNYAHAMPLLKELGFHATLFMSPGMMGGYYLNWDQIREMHAAGWDIQPHGMTHPHLPKLKKAEQEAQITEARALIEQELGTTADVFCYPYGEYNRTTLDILEEHGFRYAFTIDQGWTDSEQPPYKLKRIFVNGEESFDKWKKRLQTK</sequence>
<dbReference type="Proteomes" id="UP001527882">
    <property type="component" value="Unassembled WGS sequence"/>
</dbReference>
<proteinExistence type="predicted"/>
<dbReference type="PROSITE" id="PS51677">
    <property type="entry name" value="NODB"/>
    <property type="match status" value="1"/>
</dbReference>
<protein>
    <submittedName>
        <fullName evidence="4">Polysaccharide deacetylase family protein</fullName>
    </submittedName>
</protein>
<dbReference type="PANTHER" id="PTHR34216">
    <property type="match status" value="1"/>
</dbReference>
<keyword evidence="2" id="KW-0732">Signal</keyword>
<dbReference type="EMBL" id="JAQAGZ010000007">
    <property type="protein sequence ID" value="MCZ8513283.1"/>
    <property type="molecule type" value="Genomic_DNA"/>
</dbReference>
<comment type="caution">
    <text evidence="4">The sequence shown here is derived from an EMBL/GenBank/DDBJ whole genome shotgun (WGS) entry which is preliminary data.</text>
</comment>
<dbReference type="InterPro" id="IPR011330">
    <property type="entry name" value="Glyco_hydro/deAcase_b/a-brl"/>
</dbReference>
<dbReference type="Pfam" id="PF01522">
    <property type="entry name" value="Polysacc_deac_1"/>
    <property type="match status" value="1"/>
</dbReference>
<name>A0ABT4Q8X4_9BACL</name>
<evidence type="ECO:0000259" key="3">
    <source>
        <dbReference type="PROSITE" id="PS51677"/>
    </source>
</evidence>
<dbReference type="PANTHER" id="PTHR34216:SF3">
    <property type="entry name" value="POLY-BETA-1,6-N-ACETYL-D-GLUCOSAMINE N-DEACETYLASE"/>
    <property type="match status" value="1"/>
</dbReference>
<evidence type="ECO:0000256" key="1">
    <source>
        <dbReference type="ARBA" id="ARBA00004613"/>
    </source>
</evidence>
<feature type="domain" description="NodB homology" evidence="3">
    <location>
        <begin position="93"/>
        <end position="251"/>
    </location>
</feature>
<dbReference type="InterPro" id="IPR051398">
    <property type="entry name" value="Polysacch_Deacetylase"/>
</dbReference>
<dbReference type="RefSeq" id="WP_269881774.1">
    <property type="nucleotide sequence ID" value="NZ_JAQAGZ010000007.1"/>
</dbReference>
<dbReference type="SUPFAM" id="SSF88713">
    <property type="entry name" value="Glycoside hydrolase/deacetylase"/>
    <property type="match status" value="1"/>
</dbReference>
<evidence type="ECO:0000313" key="5">
    <source>
        <dbReference type="Proteomes" id="UP001527882"/>
    </source>
</evidence>
<dbReference type="Gene3D" id="3.20.20.370">
    <property type="entry name" value="Glycoside hydrolase/deacetylase"/>
    <property type="match status" value="1"/>
</dbReference>
<comment type="subcellular location">
    <subcellularLocation>
        <location evidence="1">Secreted</location>
    </subcellularLocation>
</comment>
<dbReference type="InterPro" id="IPR002509">
    <property type="entry name" value="NODB_dom"/>
</dbReference>
<evidence type="ECO:0000313" key="4">
    <source>
        <dbReference type="EMBL" id="MCZ8513283.1"/>
    </source>
</evidence>
<dbReference type="CDD" id="cd10918">
    <property type="entry name" value="CE4_NodB_like_5s_6s"/>
    <property type="match status" value="1"/>
</dbReference>
<gene>
    <name evidence="4" type="ORF">O9H85_12780</name>
</gene>
<keyword evidence="5" id="KW-1185">Reference proteome</keyword>
<accession>A0ABT4Q8X4</accession>
<organism evidence="4 5">
    <name type="scientific">Paenibacillus gyeongsangnamensis</name>
    <dbReference type="NCBI Taxonomy" id="3388067"/>
    <lineage>
        <taxon>Bacteria</taxon>
        <taxon>Bacillati</taxon>
        <taxon>Bacillota</taxon>
        <taxon>Bacilli</taxon>
        <taxon>Bacillales</taxon>
        <taxon>Paenibacillaceae</taxon>
        <taxon>Paenibacillus</taxon>
    </lineage>
</organism>